<dbReference type="Pfam" id="PF05758">
    <property type="entry name" value="Ycf1"/>
    <property type="match status" value="3"/>
</dbReference>
<feature type="transmembrane region" description="Helical" evidence="1">
    <location>
        <begin position="12"/>
        <end position="39"/>
    </location>
</feature>
<feature type="transmembrane region" description="Helical" evidence="1">
    <location>
        <begin position="127"/>
        <end position="147"/>
    </location>
</feature>
<proteinExistence type="inferred from homology"/>
<dbReference type="GeneID" id="74848639"/>
<name>A0A976YHE8_9ASPA</name>
<comment type="subunit">
    <text evidence="1">Part of the Tic complex.</text>
</comment>
<keyword evidence="1" id="KW-0653">Protein transport</keyword>
<dbReference type="InterPro" id="IPR008896">
    <property type="entry name" value="TIC214"/>
</dbReference>
<keyword evidence="1" id="KW-1133">Transmembrane helix</keyword>
<dbReference type="PANTHER" id="PTHR33163">
    <property type="entry name" value="PROTEIN TIC 214-RELATED"/>
    <property type="match status" value="1"/>
</dbReference>
<dbReference type="RefSeq" id="YP_010471562.1">
    <property type="nucleotide sequence ID" value="NC_066063.1"/>
</dbReference>
<organism evidence="2">
    <name type="scientific">Gastrodia javanica</name>
    <dbReference type="NCBI Taxonomy" id="2974003"/>
    <lineage>
        <taxon>Eukaryota</taxon>
        <taxon>Viridiplantae</taxon>
        <taxon>Streptophyta</taxon>
        <taxon>Embryophyta</taxon>
        <taxon>Tracheophyta</taxon>
        <taxon>Spermatophyta</taxon>
        <taxon>Magnoliopsida</taxon>
        <taxon>Liliopsida</taxon>
        <taxon>Asparagales</taxon>
        <taxon>Orchidaceae</taxon>
        <taxon>Epidendroideae</taxon>
        <taxon>Gastrodieae</taxon>
        <taxon>Gastrodia</taxon>
    </lineage>
</organism>
<keyword evidence="1" id="KW-0812">Transmembrane</keyword>
<keyword evidence="1" id="KW-0472">Membrane</keyword>
<dbReference type="GO" id="GO:0015031">
    <property type="term" value="P:protein transport"/>
    <property type="evidence" value="ECO:0007669"/>
    <property type="project" value="UniProtKB-KW"/>
</dbReference>
<feature type="transmembrane region" description="Helical" evidence="1">
    <location>
        <begin position="153"/>
        <end position="181"/>
    </location>
</feature>
<feature type="transmembrane region" description="Helical" evidence="1">
    <location>
        <begin position="51"/>
        <end position="71"/>
    </location>
</feature>
<geneLocation type="chloroplast" evidence="2"/>
<evidence type="ECO:0000256" key="1">
    <source>
        <dbReference type="RuleBase" id="RU364085"/>
    </source>
</evidence>
<dbReference type="GO" id="GO:0009706">
    <property type="term" value="C:chloroplast inner membrane"/>
    <property type="evidence" value="ECO:0007669"/>
    <property type="project" value="UniProtKB-SubCell"/>
</dbReference>
<feature type="transmembrane region" description="Helical" evidence="1">
    <location>
        <begin position="83"/>
        <end position="106"/>
    </location>
</feature>
<keyword evidence="1" id="KW-1001">Plastid inner membrane</keyword>
<dbReference type="PANTHER" id="PTHR33163:SF40">
    <property type="entry name" value="PROTEIN TIC 214"/>
    <property type="match status" value="1"/>
</dbReference>
<reference evidence="2" key="1">
    <citation type="submission" date="2022-05" db="EMBL/GenBank/DDBJ databases">
        <title>Unprecedent plastid genome of Gastrodia.</title>
        <authorList>
            <person name="Wen Y."/>
            <person name="Jin X."/>
        </authorList>
    </citation>
    <scope>NUCLEOTIDE SEQUENCE</scope>
    <source>
        <strain evidence="2">Jin.X.H. PE-BO 4091</strain>
    </source>
</reference>
<keyword evidence="1 2" id="KW-0150">Chloroplast</keyword>
<keyword evidence="1 2" id="KW-0934">Plastid</keyword>
<feature type="transmembrane region" description="Helical" evidence="1">
    <location>
        <begin position="202"/>
        <end position="220"/>
    </location>
</feature>
<dbReference type="EMBL" id="ON515482">
    <property type="protein sequence ID" value="UVG40901.1"/>
    <property type="molecule type" value="Genomic_DNA"/>
</dbReference>
<protein>
    <recommendedName>
        <fullName evidence="1">Protein TIC 214</fullName>
    </recommendedName>
    <alternativeName>
        <fullName evidence="1">Translocon at the inner envelope membrane of chloroplasts 214</fullName>
    </alternativeName>
</protein>
<comment type="similarity">
    <text evidence="1">Belongs to the TIC214 family.</text>
</comment>
<comment type="subcellular location">
    <subcellularLocation>
        <location evidence="1">Plastid</location>
        <location evidence="1">Chloroplast inner membrane</location>
    </subcellularLocation>
</comment>
<keyword evidence="1" id="KW-0813">Transport</keyword>
<gene>
    <name evidence="2" type="primary">ycf1</name>
    <name evidence="1" type="synonym">TIC214</name>
</gene>
<sequence>MFMIGNKIAVFVNILVILVGFFYGFLTIFSIGPSFLFLIRTRAMEEGTEKEIAATTGFIAGQLLNLISIYYTPLYKTLDRPHLITILVIPYIFFSAFCTNKINFISTNSIHSLSIQFTFLNNIISQLLNLFILPSSALIRLLNIYMFQYNNKIFFLTSSFCGWLIGHILFMKSISSLLFCIKHNYYLRYKYNKYIISEFINYINRIFSIVFFIISLFYLGRMPSPFFTRKFLYTEEGRIINEKEQDYFEIEINYENNEKERKKINFNDIPIYKNSNLDIHKTSREEDKSKKYLWFENIFVTFLFDYKRWNRPLRYIKNDQFENYLRNEMSQFLFFTCKNDGKKRISFTYPSSLSIFLETMDKKNCLSSISEKFDDEYLFNFWIHTNEKRRCNFNDEFRKRIKKLERNKEKTNIFYFDILEKKTLLCADEKQINFLPNLYDPFLNGPNRINRNKLLSYKNYKSLSNIFLINKIHNIFNKDFVELYHNFVFSYPENKIKDFKLFFDVIIAYEKISKNKDFIIRLNKNISRWSYKLKERLEEEEEDNEEEFEEESLFDINSRRFKHILIYKENNQDTNVRLIENHHPNNNNKDKNEDRIDEVTLIHYSKKSDFRRNLIKGSMRAQRRKIVIWDLFQVNAHSPLFLDRLTKSYLFSSFYFIINELENLIFKNWIGMEFNFENENEKEPKEDQDDHIKITETWDNPLFTQAIRSLILVIQSYFRKYILLPFLIILKNILRILLFQTPEWDKDFKEWSKEMHIKCTYNGIQLSETEFPEDWLIDGIQIKILYPFCLKPWRTRTDKVKSYNREHMKKKDKRPQSFFLTVWGGETEHIFGSPRKQSFIFEPIYKILKKINKKVENIFLRIRIQIKTFFQRKYIYIFFESSNINITSNNINITSNLNKKKKTNWFNIERNIIERNIKDVSDKKLKISKQTEKIIKDKNNLIKDSKDRVSKYYIHLWIILRNINRRLIRKSYSFINMKFKKLYKDLLLWIINFYKIKVNFFFESTIFFLYTYISNISNKKKEEKDVFYEITQNKKNFILIIKNIDQENFNNHGPRLRFILSNFSQAYVFYKLSQNKSQSWDYIKNLKNIFSFTFLKKKSKESCIQKIFLSKLIKKKHNEIFTDVKNDWKVWFSGFLNIQYNYNRLKIEKKTRSGTDEWHKRIYKYNFNKSKEYLIKNNYKSNYLVIKKNEKCLKNYRYDLLLNKYIANSYISSSIYTSLNPFISSTTKKKEVYNNNGKRNNIFYRKYFDYRILHSGLINYQDILYTVSNLKSWFFTEFILPFNGYKEKPWLIPIQSLFLNISKVNISKDIKESSKKIILNEDYIKLKSKNIMEIEQDINNKEIELYSFLIKYLLFQLRWTYNLNKRIIKNIRVYCLLLRLNNPKEIYISSIQRNEIKIDDMLIQKDLVTAGFLNNGIFIFEPIFISIRKNGKNILYQTLDISLNNKYKNKRSCQYIKNKQNYLKIKKNYEVIFPENLFSIKRCIEFRFLICFNSFNKKEKLFNDKRLLLNLVKSLQANKDSIRLKTFLWPNYRVEDIACINRYWFNTNNSSRFSMLKIHMYSR</sequence>
<accession>A0A976YHE8</accession>
<comment type="function">
    <text evidence="1">Involved in protein precursor import into chloroplasts. May be part of an intermediate translocation complex acting as a protein-conducting channel at the inner envelope.</text>
</comment>
<evidence type="ECO:0000313" key="2">
    <source>
        <dbReference type="EMBL" id="UVG40901.1"/>
    </source>
</evidence>